<keyword evidence="3" id="KW-1185">Reference proteome</keyword>
<dbReference type="EMBL" id="VJMJ01000317">
    <property type="protein sequence ID" value="KAF0723057.1"/>
    <property type="molecule type" value="Genomic_DNA"/>
</dbReference>
<feature type="region of interest" description="Disordered" evidence="1">
    <location>
        <begin position="206"/>
        <end position="226"/>
    </location>
</feature>
<evidence type="ECO:0000256" key="1">
    <source>
        <dbReference type="SAM" id="MobiDB-lite"/>
    </source>
</evidence>
<accession>A0A6G0W739</accession>
<sequence length="226" mass="25449">MDGGDAEAGDNMQRCRCIEAVIDLDIVRGVSQSPLHWRIGGIRLADNIAGDFPRLAQIGSIDLRISLSPRRYGMESVWNKEARHEGHYHARVPSLQHGHTVFSVDLFKLTARLLQRLGAFFSQAATEFSGYAFVSFQLMPTKSQSHQTMPFESQIQICQANSSRSMGLTPSKEIKRTRSSYRRRPARAPSRQPSHFMLAQFNFNVSRQPSTANRSASSRRIRSNPS</sequence>
<name>A0A6G0W739_9STRA</name>
<feature type="region of interest" description="Disordered" evidence="1">
    <location>
        <begin position="162"/>
        <end position="193"/>
    </location>
</feature>
<proteinExistence type="predicted"/>
<dbReference type="AlphaFoldDB" id="A0A6G0W739"/>
<comment type="caution">
    <text evidence="2">The sequence shown here is derived from an EMBL/GenBank/DDBJ whole genome shotgun (WGS) entry which is preliminary data.</text>
</comment>
<evidence type="ECO:0000313" key="2">
    <source>
        <dbReference type="EMBL" id="KAF0723057.1"/>
    </source>
</evidence>
<dbReference type="Proteomes" id="UP000481153">
    <property type="component" value="Unassembled WGS sequence"/>
</dbReference>
<gene>
    <name evidence="2" type="ORF">Ae201684_017928</name>
</gene>
<reference evidence="2 3" key="1">
    <citation type="submission" date="2019-07" db="EMBL/GenBank/DDBJ databases">
        <title>Genomics analysis of Aphanomyces spp. identifies a new class of oomycete effector associated with host adaptation.</title>
        <authorList>
            <person name="Gaulin E."/>
        </authorList>
    </citation>
    <scope>NUCLEOTIDE SEQUENCE [LARGE SCALE GENOMIC DNA]</scope>
    <source>
        <strain evidence="2 3">ATCC 201684</strain>
    </source>
</reference>
<feature type="compositionally biased region" description="Basic residues" evidence="1">
    <location>
        <begin position="217"/>
        <end position="226"/>
    </location>
</feature>
<evidence type="ECO:0000313" key="3">
    <source>
        <dbReference type="Proteomes" id="UP000481153"/>
    </source>
</evidence>
<organism evidence="2 3">
    <name type="scientific">Aphanomyces euteiches</name>
    <dbReference type="NCBI Taxonomy" id="100861"/>
    <lineage>
        <taxon>Eukaryota</taxon>
        <taxon>Sar</taxon>
        <taxon>Stramenopiles</taxon>
        <taxon>Oomycota</taxon>
        <taxon>Saprolegniomycetes</taxon>
        <taxon>Saprolegniales</taxon>
        <taxon>Verrucalvaceae</taxon>
        <taxon>Aphanomyces</taxon>
    </lineage>
</organism>
<protein>
    <submittedName>
        <fullName evidence="2">Uncharacterized protein</fullName>
    </submittedName>
</protein>
<feature type="compositionally biased region" description="Basic residues" evidence="1">
    <location>
        <begin position="175"/>
        <end position="186"/>
    </location>
</feature>